<evidence type="ECO:0000313" key="2">
    <source>
        <dbReference type="EMBL" id="CAL6050710.1"/>
    </source>
</evidence>
<name>A0AA86RA67_9EUKA</name>
<protein>
    <submittedName>
        <fullName evidence="2">Hypothetical_protein</fullName>
    </submittedName>
</protein>
<dbReference type="EMBL" id="CAXDID020000185">
    <property type="protein sequence ID" value="CAL6050710.1"/>
    <property type="molecule type" value="Genomic_DNA"/>
</dbReference>
<dbReference type="EMBL" id="CATOUU010001054">
    <property type="protein sequence ID" value="CAI9969197.1"/>
    <property type="molecule type" value="Genomic_DNA"/>
</dbReference>
<sequence length="141" mass="15371">MALRHFFYNSYMVACSTDGLLTCITHNNGKQQQVAKSTRLNRTLMEISGNVTKVIFGVLASGMANKFACRKGIRTGFKASLSNSTRMVGVGVFMNTAAGRVAALIFDNVIALNALWSCYSSILHILASVSESQTTVKYRPH</sequence>
<reference evidence="2 3" key="2">
    <citation type="submission" date="2024-07" db="EMBL/GenBank/DDBJ databases">
        <authorList>
            <person name="Akdeniz Z."/>
        </authorList>
    </citation>
    <scope>NUCLEOTIDE SEQUENCE [LARGE SCALE GENOMIC DNA]</scope>
</reference>
<reference evidence="1" key="1">
    <citation type="submission" date="2023-06" db="EMBL/GenBank/DDBJ databases">
        <authorList>
            <person name="Kurt Z."/>
        </authorList>
    </citation>
    <scope>NUCLEOTIDE SEQUENCE</scope>
</reference>
<gene>
    <name evidence="2" type="ORF">HINF_LOCUS44020</name>
    <name evidence="1" type="ORF">HINF_LOCUS56842</name>
</gene>
<evidence type="ECO:0000313" key="1">
    <source>
        <dbReference type="EMBL" id="CAI9969197.1"/>
    </source>
</evidence>
<comment type="caution">
    <text evidence="1">The sequence shown here is derived from an EMBL/GenBank/DDBJ whole genome shotgun (WGS) entry which is preliminary data.</text>
</comment>
<organism evidence="1">
    <name type="scientific">Hexamita inflata</name>
    <dbReference type="NCBI Taxonomy" id="28002"/>
    <lineage>
        <taxon>Eukaryota</taxon>
        <taxon>Metamonada</taxon>
        <taxon>Diplomonadida</taxon>
        <taxon>Hexamitidae</taxon>
        <taxon>Hexamitinae</taxon>
        <taxon>Hexamita</taxon>
    </lineage>
</organism>
<dbReference type="Proteomes" id="UP001642409">
    <property type="component" value="Unassembled WGS sequence"/>
</dbReference>
<keyword evidence="3" id="KW-1185">Reference proteome</keyword>
<evidence type="ECO:0000313" key="3">
    <source>
        <dbReference type="Proteomes" id="UP001642409"/>
    </source>
</evidence>
<dbReference type="AlphaFoldDB" id="A0AA86RA67"/>
<proteinExistence type="predicted"/>
<accession>A0AA86RA67</accession>